<evidence type="ECO:0000313" key="5">
    <source>
        <dbReference type="Proteomes" id="UP000077266"/>
    </source>
</evidence>
<feature type="domain" description="26S proteasome non-ATPase regulatory subunit RPN1 C-terminal" evidence="3">
    <location>
        <begin position="276"/>
        <end position="329"/>
    </location>
</feature>
<proteinExistence type="predicted"/>
<reference evidence="4 5" key="1">
    <citation type="journal article" date="2016" name="Mol. Biol. Evol.">
        <title>Comparative Genomics of Early-Diverging Mushroom-Forming Fungi Provides Insights into the Origins of Lignocellulose Decay Capabilities.</title>
        <authorList>
            <person name="Nagy L.G."/>
            <person name="Riley R."/>
            <person name="Tritt A."/>
            <person name="Adam C."/>
            <person name="Daum C."/>
            <person name="Floudas D."/>
            <person name="Sun H."/>
            <person name="Yadav J.S."/>
            <person name="Pangilinan J."/>
            <person name="Larsson K.H."/>
            <person name="Matsuura K."/>
            <person name="Barry K."/>
            <person name="Labutti K."/>
            <person name="Kuo R."/>
            <person name="Ohm R.A."/>
            <person name="Bhattacharya S.S."/>
            <person name="Shirouzu T."/>
            <person name="Yoshinaga Y."/>
            <person name="Martin F.M."/>
            <person name="Grigoriev I.V."/>
            <person name="Hibbett D.S."/>
        </authorList>
    </citation>
    <scope>NUCLEOTIDE SEQUENCE [LARGE SCALE GENOMIC DNA]</scope>
    <source>
        <strain evidence="4 5">HHB12029</strain>
    </source>
</reference>
<dbReference type="EMBL" id="KV425999">
    <property type="protein sequence ID" value="KZV92937.1"/>
    <property type="molecule type" value="Genomic_DNA"/>
</dbReference>
<protein>
    <recommendedName>
        <fullName evidence="3">26S proteasome non-ATPase regulatory subunit RPN1 C-terminal domain-containing protein</fullName>
    </recommendedName>
</protein>
<accession>A0A165I5R4</accession>
<dbReference type="PANTHER" id="PTHR10943:SF1">
    <property type="entry name" value="26S PROTEASOME NON-ATPASE REGULATORY SUBUNIT 2"/>
    <property type="match status" value="1"/>
</dbReference>
<sequence>MALGLALLYLGRQDASDATLETLKAIPHSLAKQAQILVEVCAFAGSGNVLKVQSMLHHCSDHLDKEKEDDTFQSFAVLGIALIAMGDDVGAEMSLRQFNHLMHYGEPVIRKSIPLALGLLSASNPQLNLLDTLSRYSHDNDMNVALNAIFAMGIVGAGSNNARLAQMLRQLAGYYHKDPDCLFMVRIAQGLLHMGKGTIGINPFFGDRQCMSRPAVAGLLATVMAFTDAKQFVLEKAHWMLFFLVPAMYPRFLITLNEDLETFPATVRVGQAVDVVGQAGKPRTISGFQTHSTPVRLGTTERAELATEEFVPYASVLEGLVILAKNPAYESEDKMEH</sequence>
<dbReference type="STRING" id="1314781.A0A165I5R4"/>
<dbReference type="InterPro" id="IPR041433">
    <property type="entry name" value="RPN1_C"/>
</dbReference>
<dbReference type="Pfam" id="PF01851">
    <property type="entry name" value="PC_rep"/>
    <property type="match status" value="1"/>
</dbReference>
<evidence type="ECO:0000256" key="2">
    <source>
        <dbReference type="ARBA" id="ARBA00022942"/>
    </source>
</evidence>
<keyword evidence="5" id="KW-1185">Reference proteome</keyword>
<dbReference type="InterPro" id="IPR002015">
    <property type="entry name" value="Proteasome/cyclosome_rpt"/>
</dbReference>
<dbReference type="Gene3D" id="1.25.10.10">
    <property type="entry name" value="Leucine-rich Repeat Variant"/>
    <property type="match status" value="1"/>
</dbReference>
<dbReference type="InParanoid" id="A0A165I5R4"/>
<dbReference type="GO" id="GO:0008540">
    <property type="term" value="C:proteasome regulatory particle, base subcomplex"/>
    <property type="evidence" value="ECO:0007669"/>
    <property type="project" value="TreeGrafter"/>
</dbReference>
<dbReference type="AlphaFoldDB" id="A0A165I5R4"/>
<dbReference type="InterPro" id="IPR011989">
    <property type="entry name" value="ARM-like"/>
</dbReference>
<evidence type="ECO:0000259" key="3">
    <source>
        <dbReference type="Pfam" id="PF18051"/>
    </source>
</evidence>
<dbReference type="GO" id="GO:0005634">
    <property type="term" value="C:nucleus"/>
    <property type="evidence" value="ECO:0007669"/>
    <property type="project" value="TreeGrafter"/>
</dbReference>
<dbReference type="GO" id="GO:0043161">
    <property type="term" value="P:proteasome-mediated ubiquitin-dependent protein catabolic process"/>
    <property type="evidence" value="ECO:0007669"/>
    <property type="project" value="TreeGrafter"/>
</dbReference>
<dbReference type="SUPFAM" id="SSF48371">
    <property type="entry name" value="ARM repeat"/>
    <property type="match status" value="1"/>
</dbReference>
<dbReference type="GO" id="GO:0034515">
    <property type="term" value="C:proteasome storage granule"/>
    <property type="evidence" value="ECO:0007669"/>
    <property type="project" value="TreeGrafter"/>
</dbReference>
<keyword evidence="2" id="KW-0647">Proteasome</keyword>
<dbReference type="OrthoDB" id="10252509at2759"/>
<gene>
    <name evidence="4" type="ORF">EXIGLDRAFT_59514</name>
</gene>
<evidence type="ECO:0000313" key="4">
    <source>
        <dbReference type="EMBL" id="KZV92937.1"/>
    </source>
</evidence>
<organism evidence="4 5">
    <name type="scientific">Exidia glandulosa HHB12029</name>
    <dbReference type="NCBI Taxonomy" id="1314781"/>
    <lineage>
        <taxon>Eukaryota</taxon>
        <taxon>Fungi</taxon>
        <taxon>Dikarya</taxon>
        <taxon>Basidiomycota</taxon>
        <taxon>Agaricomycotina</taxon>
        <taxon>Agaricomycetes</taxon>
        <taxon>Auriculariales</taxon>
        <taxon>Exidiaceae</taxon>
        <taxon>Exidia</taxon>
    </lineage>
</organism>
<dbReference type="InterPro" id="IPR016024">
    <property type="entry name" value="ARM-type_fold"/>
</dbReference>
<dbReference type="Proteomes" id="UP000077266">
    <property type="component" value="Unassembled WGS sequence"/>
</dbReference>
<dbReference type="PANTHER" id="PTHR10943">
    <property type="entry name" value="26S PROTEASOME NON-ATPASE REGULATORY SUBUNIT"/>
    <property type="match status" value="1"/>
</dbReference>
<name>A0A165I5R4_EXIGL</name>
<evidence type="ECO:0000256" key="1">
    <source>
        <dbReference type="ARBA" id="ARBA00022737"/>
    </source>
</evidence>
<keyword evidence="1" id="KW-0677">Repeat</keyword>
<dbReference type="Pfam" id="PF18051">
    <property type="entry name" value="RPN1_C"/>
    <property type="match status" value="1"/>
</dbReference>